<evidence type="ECO:0000259" key="1">
    <source>
        <dbReference type="PROSITE" id="PS50206"/>
    </source>
</evidence>
<keyword evidence="3" id="KW-1185">Reference proteome</keyword>
<dbReference type="SMART" id="SM00450">
    <property type="entry name" value="RHOD"/>
    <property type="match status" value="1"/>
</dbReference>
<organism evidence="2 3">
    <name type="scientific">Desulfoluna limicola</name>
    <dbReference type="NCBI Taxonomy" id="2810562"/>
    <lineage>
        <taxon>Bacteria</taxon>
        <taxon>Pseudomonadati</taxon>
        <taxon>Thermodesulfobacteriota</taxon>
        <taxon>Desulfobacteria</taxon>
        <taxon>Desulfobacterales</taxon>
        <taxon>Desulfolunaceae</taxon>
        <taxon>Desulfoluna</taxon>
    </lineage>
</organism>
<dbReference type="InterPro" id="IPR050229">
    <property type="entry name" value="GlpE_sulfurtransferase"/>
</dbReference>
<dbReference type="CDD" id="cd00158">
    <property type="entry name" value="RHOD"/>
    <property type="match status" value="1"/>
</dbReference>
<dbReference type="Gene3D" id="3.40.250.10">
    <property type="entry name" value="Rhodanese-like domain"/>
    <property type="match status" value="1"/>
</dbReference>
<dbReference type="PANTHER" id="PTHR43031">
    <property type="entry name" value="FAD-DEPENDENT OXIDOREDUCTASE"/>
    <property type="match status" value="1"/>
</dbReference>
<dbReference type="PANTHER" id="PTHR43031:SF1">
    <property type="entry name" value="PYRIDINE NUCLEOTIDE-DISULPHIDE OXIDOREDUCTASE"/>
    <property type="match status" value="1"/>
</dbReference>
<feature type="domain" description="Rhodanese" evidence="1">
    <location>
        <begin position="17"/>
        <end position="104"/>
    </location>
</feature>
<dbReference type="InterPro" id="IPR003251">
    <property type="entry name" value="Rr_diiron-bd_dom"/>
</dbReference>
<dbReference type="InterPro" id="IPR001763">
    <property type="entry name" value="Rhodanese-like_dom"/>
</dbReference>
<evidence type="ECO:0000313" key="3">
    <source>
        <dbReference type="Proteomes" id="UP001320148"/>
    </source>
</evidence>
<sequence>MKQLWPEELEGFLKEHGEGEYTLVDVREKEAYEAEHMPGSICIPALELSARVGELDPSRKTVFICARGAKSLATALIFEGKVQPEGDVYNLMGGIDAWMGRLAYGLPKIRLVGLHDDLPRMLVAAMDLEKGAWRFYQRLEKVMGGIGPVALVRRLAAVEISHMNLLHSRLKRIDPQAPDSVTLVNSLPGALAEGGESVATLFRQLENGDLDWKSLFEAALTFEMAAYEMYRGLAESMDGEAAEIFYAMAEAEKGHIRMLLTEIDAKAGSVL</sequence>
<dbReference type="RefSeq" id="WP_236891272.1">
    <property type="nucleotide sequence ID" value="NZ_AP024488.1"/>
</dbReference>
<dbReference type="EMBL" id="AP024488">
    <property type="protein sequence ID" value="BCS94977.1"/>
    <property type="molecule type" value="Genomic_DNA"/>
</dbReference>
<name>A0ABN6EX96_9BACT</name>
<dbReference type="Proteomes" id="UP001320148">
    <property type="component" value="Chromosome"/>
</dbReference>
<dbReference type="InterPro" id="IPR009078">
    <property type="entry name" value="Ferritin-like_SF"/>
</dbReference>
<evidence type="ECO:0000313" key="2">
    <source>
        <dbReference type="EMBL" id="BCS94977.1"/>
    </source>
</evidence>
<dbReference type="PROSITE" id="PS50206">
    <property type="entry name" value="RHODANESE_3"/>
    <property type="match status" value="1"/>
</dbReference>
<gene>
    <name evidence="2" type="ORF">DSLASN_06090</name>
</gene>
<proteinExistence type="predicted"/>
<dbReference type="Pfam" id="PF00581">
    <property type="entry name" value="Rhodanese"/>
    <property type="match status" value="1"/>
</dbReference>
<reference evidence="2 3" key="1">
    <citation type="submission" date="2021-02" db="EMBL/GenBank/DDBJ databases">
        <title>Complete genome of Desulfoluna sp. strain ASN36.</title>
        <authorList>
            <person name="Takahashi A."/>
            <person name="Kojima H."/>
            <person name="Fukui M."/>
        </authorList>
    </citation>
    <scope>NUCLEOTIDE SEQUENCE [LARGE SCALE GENOMIC DNA]</scope>
    <source>
        <strain evidence="2 3">ASN36</strain>
    </source>
</reference>
<dbReference type="SUPFAM" id="SSF47240">
    <property type="entry name" value="Ferritin-like"/>
    <property type="match status" value="1"/>
</dbReference>
<dbReference type="InterPro" id="IPR012347">
    <property type="entry name" value="Ferritin-like"/>
</dbReference>
<accession>A0ABN6EX96</accession>
<dbReference type="InterPro" id="IPR036873">
    <property type="entry name" value="Rhodanese-like_dom_sf"/>
</dbReference>
<dbReference type="Pfam" id="PF02915">
    <property type="entry name" value="Rubrerythrin"/>
    <property type="match status" value="1"/>
</dbReference>
<protein>
    <recommendedName>
        <fullName evidence="1">Rhodanese domain-containing protein</fullName>
    </recommendedName>
</protein>
<dbReference type="SUPFAM" id="SSF52821">
    <property type="entry name" value="Rhodanese/Cell cycle control phosphatase"/>
    <property type="match status" value="1"/>
</dbReference>
<dbReference type="Gene3D" id="1.20.1260.10">
    <property type="match status" value="1"/>
</dbReference>
<dbReference type="CDD" id="cd01045">
    <property type="entry name" value="Ferritin_like_AB"/>
    <property type="match status" value="1"/>
</dbReference>